<dbReference type="AlphaFoldDB" id="A0A419W7K9"/>
<gene>
    <name evidence="3" type="ORF">BC643_1789</name>
</gene>
<protein>
    <submittedName>
        <fullName evidence="3">UDP-N-acetylglucosamine diphosphorylase/glucosamine-1-phosphate N-acetyltransferase</fullName>
    </submittedName>
</protein>
<reference evidence="3 4" key="1">
    <citation type="submission" date="2018-09" db="EMBL/GenBank/DDBJ databases">
        <title>Genomic Encyclopedia of Archaeal and Bacterial Type Strains, Phase II (KMG-II): from individual species to whole genera.</title>
        <authorList>
            <person name="Goeker M."/>
        </authorList>
    </citation>
    <scope>NUCLEOTIDE SEQUENCE [LARGE SCALE GENOMIC DNA]</scope>
    <source>
        <strain evidence="3 4">DSM 27148</strain>
    </source>
</reference>
<dbReference type="NCBIfam" id="TIGR03991">
    <property type="entry name" value="alt_bact_glmU"/>
    <property type="match status" value="1"/>
</dbReference>
<organism evidence="3 4">
    <name type="scientific">Mangrovibacterium diazotrophicum</name>
    <dbReference type="NCBI Taxonomy" id="1261403"/>
    <lineage>
        <taxon>Bacteria</taxon>
        <taxon>Pseudomonadati</taxon>
        <taxon>Bacteroidota</taxon>
        <taxon>Bacteroidia</taxon>
        <taxon>Marinilabiliales</taxon>
        <taxon>Prolixibacteraceae</taxon>
        <taxon>Mangrovibacterium</taxon>
    </lineage>
</organism>
<dbReference type="EMBL" id="RAPN01000001">
    <property type="protein sequence ID" value="RKD91436.1"/>
    <property type="molecule type" value="Genomic_DNA"/>
</dbReference>
<keyword evidence="1 3" id="KW-0808">Transferase</keyword>
<keyword evidence="2" id="KW-0012">Acyltransferase</keyword>
<evidence type="ECO:0000256" key="1">
    <source>
        <dbReference type="ARBA" id="ARBA00022679"/>
    </source>
</evidence>
<proteinExistence type="predicted"/>
<dbReference type="RefSeq" id="WP_120274213.1">
    <property type="nucleotide sequence ID" value="NZ_RAPN01000001.1"/>
</dbReference>
<dbReference type="OrthoDB" id="9784832at2"/>
<dbReference type="GO" id="GO:0016746">
    <property type="term" value="F:acyltransferase activity"/>
    <property type="evidence" value="ECO:0007669"/>
    <property type="project" value="UniProtKB-KW"/>
</dbReference>
<evidence type="ECO:0000313" key="3">
    <source>
        <dbReference type="EMBL" id="RKD91436.1"/>
    </source>
</evidence>
<sequence>MNIILFETDQRNCLLPLCYTRPVAMLRTGILTILEKWQYRLTGDFSFKTEAHLKEKFPVKLEEDNILVSGHICPNDELAVLVKELAAFEGIKWQGVPVALRLPKMEAKAFPELKSMVNWKEYDGDLDSIRYAWDLNEVSARQFKLDFKVITAGRASAILSQTNQVVAPENIFVEEGAKVEFAIINASSGPVYIGKDSEIMEGSLIRGPFALGEHAVLNMGSKIYGPVCIGPYCKVGGEISHSILLGYSNKGHDGFLGHSVLGEWCNLGAGSNVSNLKNTYDKVKVWNYPDNKFIRTGQQFCGVIMGDHSKAGINTMFNTGTVVGVGCNIHGAGFPRQFVPSFSDGGAHGYKVHQLKTVFGTAAQVMARRSTVLTDVDQRLLTAVFDISTPYRKF</sequence>
<dbReference type="InterPro" id="IPR023917">
    <property type="entry name" value="Bifunctiontional_GlmU_bac-type"/>
</dbReference>
<dbReference type="InterPro" id="IPR050065">
    <property type="entry name" value="GlmU-like"/>
</dbReference>
<dbReference type="CDD" id="cd05635">
    <property type="entry name" value="LbH_unknown"/>
    <property type="match status" value="1"/>
</dbReference>
<comment type="caution">
    <text evidence="3">The sequence shown here is derived from an EMBL/GenBank/DDBJ whole genome shotgun (WGS) entry which is preliminary data.</text>
</comment>
<evidence type="ECO:0000313" key="4">
    <source>
        <dbReference type="Proteomes" id="UP000283387"/>
    </source>
</evidence>
<accession>A0A419W7K9</accession>
<name>A0A419W7K9_9BACT</name>
<dbReference type="Proteomes" id="UP000283387">
    <property type="component" value="Unassembled WGS sequence"/>
</dbReference>
<dbReference type="SUPFAM" id="SSF51161">
    <property type="entry name" value="Trimeric LpxA-like enzymes"/>
    <property type="match status" value="1"/>
</dbReference>
<dbReference type="GO" id="GO:0016779">
    <property type="term" value="F:nucleotidyltransferase activity"/>
    <property type="evidence" value="ECO:0007669"/>
    <property type="project" value="UniProtKB-ARBA"/>
</dbReference>
<keyword evidence="4" id="KW-1185">Reference proteome</keyword>
<dbReference type="PANTHER" id="PTHR43584">
    <property type="entry name" value="NUCLEOTIDYL TRANSFERASE"/>
    <property type="match status" value="1"/>
</dbReference>
<evidence type="ECO:0000256" key="2">
    <source>
        <dbReference type="ARBA" id="ARBA00023315"/>
    </source>
</evidence>
<dbReference type="Gene3D" id="2.160.10.10">
    <property type="entry name" value="Hexapeptide repeat proteins"/>
    <property type="match status" value="1"/>
</dbReference>
<dbReference type="Pfam" id="PF13562">
    <property type="entry name" value="NTP_transf_4"/>
    <property type="match status" value="1"/>
</dbReference>
<dbReference type="InterPro" id="IPR011004">
    <property type="entry name" value="Trimer_LpxA-like_sf"/>
</dbReference>